<sequence length="554" mass="58452">MSHAFDLDFDSGPITASLSGVRGRSDALFTDVGNRLTACAGVLNGIGGAFEALPRSFESEEFGESCERLNAVGTRAGEIARTFADERSTVGGLLKVVAEANQPVADLVRAAKLLGIVALNAQVVAQETAGHEAGLDVFTDDIVVLSDTAADRITAFSQLYRRLHDAVRQVSERQLVFEARHAPALTKLTAEISRNVGALEEHRDRASSGSAETTALSRSIAQGVARAVVSLQIGDSTHQRIDHICEALARVGNGADEVGPAARVTVLQLQAAQLADLAASFDTDRAELDKALAQLAQSAQTMRDQGQGTYGQGDREESILTRLATEMRAATAVLREYGAERRKLDRLASMVQQTVNDLLGHVDAIARIENNMRLLSLNATAKCAQMGLQANGFDVIAQQLRTLTGDIVECARAAMAGLDQAVELAARFGETSAAADAGQIAELEEQASGSIALLEGVDVQLREALGLLGRDGPRAAEMINAAAGVFGASQDLIVAANTARAEIEEMLADASDVAGPDESGELLLGQIFASYTMEAERRVHRETFGDPVPLQAAA</sequence>
<comment type="caution">
    <text evidence="1">The sequence shown here is derived from an EMBL/GenBank/DDBJ whole genome shotgun (WGS) entry which is preliminary data.</text>
</comment>
<proteinExistence type="predicted"/>
<name>A0A8T4I9D9_9SPHN</name>
<reference evidence="1" key="1">
    <citation type="submission" date="2021-04" db="EMBL/GenBank/DDBJ databases">
        <title>Ouciella asimina sp. nov., isolated from the surface seawater in the hydrothermal field of Okinawa Trough.</title>
        <authorList>
            <person name="Shuang W."/>
        </authorList>
    </citation>
    <scope>NUCLEOTIDE SEQUENCE</scope>
    <source>
        <strain evidence="1">LXI357</strain>
    </source>
</reference>
<keyword evidence="2" id="KW-1185">Reference proteome</keyword>
<evidence type="ECO:0000313" key="1">
    <source>
        <dbReference type="EMBL" id="MBR0550981.1"/>
    </source>
</evidence>
<dbReference type="AlphaFoldDB" id="A0A8T4I9D9"/>
<evidence type="ECO:0000313" key="2">
    <source>
        <dbReference type="Proteomes" id="UP000676996"/>
    </source>
</evidence>
<evidence type="ECO:0008006" key="3">
    <source>
        <dbReference type="Google" id="ProtNLM"/>
    </source>
</evidence>
<dbReference type="EMBL" id="JAGRQC010000001">
    <property type="protein sequence ID" value="MBR0550981.1"/>
    <property type="molecule type" value="Genomic_DNA"/>
</dbReference>
<organism evidence="1 2">
    <name type="scientific">Stakelama marina</name>
    <dbReference type="NCBI Taxonomy" id="2826939"/>
    <lineage>
        <taxon>Bacteria</taxon>
        <taxon>Pseudomonadati</taxon>
        <taxon>Pseudomonadota</taxon>
        <taxon>Alphaproteobacteria</taxon>
        <taxon>Sphingomonadales</taxon>
        <taxon>Sphingomonadaceae</taxon>
        <taxon>Stakelama</taxon>
    </lineage>
</organism>
<dbReference type="SUPFAM" id="SSF58104">
    <property type="entry name" value="Methyl-accepting chemotaxis protein (MCP) signaling domain"/>
    <property type="match status" value="1"/>
</dbReference>
<protein>
    <recommendedName>
        <fullName evidence="3">Methyl-accepting chemotaxis protein</fullName>
    </recommendedName>
</protein>
<dbReference type="Gene3D" id="1.10.287.950">
    <property type="entry name" value="Methyl-accepting chemotaxis protein"/>
    <property type="match status" value="1"/>
</dbReference>
<accession>A0A8T4I9D9</accession>
<gene>
    <name evidence="1" type="ORF">J7S20_00505</name>
</gene>
<dbReference type="RefSeq" id="WP_284052273.1">
    <property type="nucleotide sequence ID" value="NZ_JAGRQC010000001.1"/>
</dbReference>
<dbReference type="Proteomes" id="UP000676996">
    <property type="component" value="Unassembled WGS sequence"/>
</dbReference>